<evidence type="ECO:0000256" key="6">
    <source>
        <dbReference type="ARBA" id="ARBA00023239"/>
    </source>
</evidence>
<keyword evidence="4 9" id="KW-0068">Autocatalytic cleavage</keyword>
<feature type="binding site" evidence="9">
    <location>
        <begin position="78"/>
        <end position="80"/>
    </location>
    <ligand>
        <name>substrate</name>
    </ligand>
</feature>
<comment type="subcellular location">
    <subcellularLocation>
        <location evidence="9">Cytoplasm</location>
    </subcellularLocation>
</comment>
<comment type="subunit">
    <text evidence="9">Heterooctamer of four alpha and four beta subunits.</text>
</comment>
<feature type="modified residue" description="Pyruvic acid (Ser)" evidence="9">
    <location>
        <position position="30"/>
    </location>
</feature>
<evidence type="ECO:0000256" key="8">
    <source>
        <dbReference type="ARBA" id="ARBA00023317"/>
    </source>
</evidence>
<keyword evidence="7 9" id="KW-0704">Schiff base</keyword>
<protein>
    <recommendedName>
        <fullName evidence="9">Aspartate 1-decarboxylase</fullName>
        <ecNumber evidence="9">4.1.1.11</ecNumber>
    </recommendedName>
    <alternativeName>
        <fullName evidence="9">Aspartate alpha-decarboxylase</fullName>
    </alternativeName>
    <component>
        <recommendedName>
            <fullName evidence="9">Aspartate 1-decarboxylase beta chain</fullName>
        </recommendedName>
    </component>
    <component>
        <recommendedName>
            <fullName evidence="9">Aspartate 1-decarboxylase alpha chain</fullName>
        </recommendedName>
    </component>
</protein>
<dbReference type="PANTHER" id="PTHR21012">
    <property type="entry name" value="ASPARTATE 1-DECARBOXYLASE"/>
    <property type="match status" value="1"/>
</dbReference>
<evidence type="ECO:0000256" key="4">
    <source>
        <dbReference type="ARBA" id="ARBA00022813"/>
    </source>
</evidence>
<feature type="active site" description="Schiff-base intermediate with substrate; via pyruvic acid" evidence="9">
    <location>
        <position position="30"/>
    </location>
</feature>
<sequence>MDAPHRYRKLLAAKIHRATVTAADVNYEGSLTVPPELLEAAGIVAYESLHVWNVTRGSRLETYAIEGLPGSSDICANGAAAHLIRPGDHVILAAYAMIPESETKSHQPKLIFVNEKNEISHTGPEVPGPQMPTAADRGTGKTSDADGFKSAAARQHAFAEEC</sequence>
<dbReference type="Proteomes" id="UP000536179">
    <property type="component" value="Unassembled WGS sequence"/>
</dbReference>
<dbReference type="AlphaFoldDB" id="A0A7W5E034"/>
<organism evidence="11 12">
    <name type="scientific">Aporhodopirellula rubra</name>
    <dbReference type="NCBI Taxonomy" id="980271"/>
    <lineage>
        <taxon>Bacteria</taxon>
        <taxon>Pseudomonadati</taxon>
        <taxon>Planctomycetota</taxon>
        <taxon>Planctomycetia</taxon>
        <taxon>Pirellulales</taxon>
        <taxon>Pirellulaceae</taxon>
        <taxon>Aporhodopirellula</taxon>
    </lineage>
</organism>
<dbReference type="InterPro" id="IPR009010">
    <property type="entry name" value="Asp_de-COase-like_dom_sf"/>
</dbReference>
<comment type="function">
    <text evidence="9">Catalyzes the pyruvoyl-dependent decarboxylation of aspartate to produce beta-alanine.</text>
</comment>
<feature type="active site" description="Proton donor" evidence="9">
    <location>
        <position position="63"/>
    </location>
</feature>
<reference evidence="11 12" key="1">
    <citation type="submission" date="2020-08" db="EMBL/GenBank/DDBJ databases">
        <title>Genomic Encyclopedia of Type Strains, Phase III (KMG-III): the genomes of soil and plant-associated and newly described type strains.</title>
        <authorList>
            <person name="Whitman W."/>
        </authorList>
    </citation>
    <scope>NUCLEOTIDE SEQUENCE [LARGE SCALE GENOMIC DNA]</scope>
    <source>
        <strain evidence="11 12">CECT 8075</strain>
    </source>
</reference>
<evidence type="ECO:0000256" key="3">
    <source>
        <dbReference type="ARBA" id="ARBA00022793"/>
    </source>
</evidence>
<evidence type="ECO:0000256" key="1">
    <source>
        <dbReference type="ARBA" id="ARBA00022490"/>
    </source>
</evidence>
<keyword evidence="2 9" id="KW-0566">Pantothenate biosynthesis</keyword>
<comment type="similarity">
    <text evidence="9">Belongs to the PanD family.</text>
</comment>
<dbReference type="RefSeq" id="WP_184305981.1">
    <property type="nucleotide sequence ID" value="NZ_JACHXU010000011.1"/>
</dbReference>
<dbReference type="SUPFAM" id="SSF50692">
    <property type="entry name" value="ADC-like"/>
    <property type="match status" value="1"/>
</dbReference>
<evidence type="ECO:0000256" key="9">
    <source>
        <dbReference type="HAMAP-Rule" id="MF_00446"/>
    </source>
</evidence>
<comment type="caution">
    <text evidence="11">The sequence shown here is derived from an EMBL/GenBank/DDBJ whole genome shotgun (WGS) entry which is preliminary data.</text>
</comment>
<evidence type="ECO:0000256" key="5">
    <source>
        <dbReference type="ARBA" id="ARBA00023145"/>
    </source>
</evidence>
<keyword evidence="12" id="KW-1185">Reference proteome</keyword>
<comment type="pathway">
    <text evidence="9">Cofactor biosynthesis; (R)-pantothenate biosynthesis; beta-alanine from L-aspartate: step 1/1.</text>
</comment>
<evidence type="ECO:0000256" key="10">
    <source>
        <dbReference type="SAM" id="MobiDB-lite"/>
    </source>
</evidence>
<comment type="PTM">
    <text evidence="9">Is synthesized initially as an inactive proenzyme, which is activated by self-cleavage at a specific serine bond to produce a beta-subunit with a hydroxyl group at its C-terminus and an alpha-subunit with a pyruvoyl group at its N-terminus.</text>
</comment>
<dbReference type="GO" id="GO:0006523">
    <property type="term" value="P:alanine biosynthetic process"/>
    <property type="evidence" value="ECO:0007669"/>
    <property type="project" value="InterPro"/>
</dbReference>
<dbReference type="Gene3D" id="2.40.40.20">
    <property type="match status" value="1"/>
</dbReference>
<proteinExistence type="inferred from homology"/>
<evidence type="ECO:0000256" key="7">
    <source>
        <dbReference type="ARBA" id="ARBA00023270"/>
    </source>
</evidence>
<keyword evidence="1 9" id="KW-0963">Cytoplasm</keyword>
<feature type="chain" id="PRO_5031657300" description="Aspartate 1-decarboxylase beta chain" evidence="9">
    <location>
        <begin position="1"/>
        <end position="29"/>
    </location>
</feature>
<dbReference type="UniPathway" id="UPA00028">
    <property type="reaction ID" value="UER00002"/>
</dbReference>
<keyword evidence="8 9" id="KW-0670">Pyruvate</keyword>
<dbReference type="GO" id="GO:0015940">
    <property type="term" value="P:pantothenate biosynthetic process"/>
    <property type="evidence" value="ECO:0007669"/>
    <property type="project" value="UniProtKB-UniRule"/>
</dbReference>
<name>A0A7W5E034_9BACT</name>
<evidence type="ECO:0000313" key="12">
    <source>
        <dbReference type="Proteomes" id="UP000536179"/>
    </source>
</evidence>
<dbReference type="CDD" id="cd06919">
    <property type="entry name" value="Asp_decarbox"/>
    <property type="match status" value="1"/>
</dbReference>
<dbReference type="GO" id="GO:0005829">
    <property type="term" value="C:cytosol"/>
    <property type="evidence" value="ECO:0007669"/>
    <property type="project" value="TreeGrafter"/>
</dbReference>
<dbReference type="InterPro" id="IPR003190">
    <property type="entry name" value="Asp_decarbox"/>
</dbReference>
<dbReference type="Pfam" id="PF02261">
    <property type="entry name" value="Asp_decarbox"/>
    <property type="match status" value="1"/>
</dbReference>
<gene>
    <name evidence="9" type="primary">panD</name>
    <name evidence="11" type="ORF">FHS27_003516</name>
</gene>
<dbReference type="EMBL" id="JACHXU010000011">
    <property type="protein sequence ID" value="MBB3207691.1"/>
    <property type="molecule type" value="Genomic_DNA"/>
</dbReference>
<evidence type="ECO:0000313" key="11">
    <source>
        <dbReference type="EMBL" id="MBB3207691.1"/>
    </source>
</evidence>
<keyword evidence="3 9" id="KW-0210">Decarboxylase</keyword>
<keyword evidence="5 9" id="KW-0865">Zymogen</keyword>
<keyword evidence="6 9" id="KW-0456">Lyase</keyword>
<feature type="binding site" evidence="9">
    <location>
        <position position="62"/>
    </location>
    <ligand>
        <name>substrate</name>
    </ligand>
</feature>
<accession>A0A7W5E034</accession>
<comment type="catalytic activity">
    <reaction evidence="9">
        <text>L-aspartate + H(+) = beta-alanine + CO2</text>
        <dbReference type="Rhea" id="RHEA:19497"/>
        <dbReference type="ChEBI" id="CHEBI:15378"/>
        <dbReference type="ChEBI" id="CHEBI:16526"/>
        <dbReference type="ChEBI" id="CHEBI:29991"/>
        <dbReference type="ChEBI" id="CHEBI:57966"/>
        <dbReference type="EC" id="4.1.1.11"/>
    </reaction>
</comment>
<feature type="chain" id="PRO_5031657301" description="Aspartate 1-decarboxylase alpha chain" evidence="9">
    <location>
        <begin position="30"/>
        <end position="162"/>
    </location>
</feature>
<comment type="cofactor">
    <cofactor evidence="9">
        <name>pyruvate</name>
        <dbReference type="ChEBI" id="CHEBI:15361"/>
    </cofactor>
    <text evidence="9">Binds 1 pyruvoyl group covalently per subunit.</text>
</comment>
<dbReference type="HAMAP" id="MF_00446">
    <property type="entry name" value="PanD"/>
    <property type="match status" value="1"/>
</dbReference>
<feature type="region of interest" description="Disordered" evidence="10">
    <location>
        <begin position="119"/>
        <end position="162"/>
    </location>
</feature>
<dbReference type="EC" id="4.1.1.11" evidence="9"/>
<evidence type="ECO:0000256" key="2">
    <source>
        <dbReference type="ARBA" id="ARBA00022655"/>
    </source>
</evidence>
<dbReference type="NCBIfam" id="TIGR00223">
    <property type="entry name" value="panD"/>
    <property type="match status" value="1"/>
</dbReference>
<dbReference type="GO" id="GO:0004068">
    <property type="term" value="F:aspartate 1-decarboxylase activity"/>
    <property type="evidence" value="ECO:0007669"/>
    <property type="project" value="UniProtKB-UniRule"/>
</dbReference>
<dbReference type="PANTHER" id="PTHR21012:SF0">
    <property type="entry name" value="ASPARTATE 1-DECARBOXYLASE"/>
    <property type="match status" value="1"/>
</dbReference>